<feature type="compositionally biased region" description="Basic and acidic residues" evidence="2">
    <location>
        <begin position="294"/>
        <end position="324"/>
    </location>
</feature>
<evidence type="ECO:0000313" key="4">
    <source>
        <dbReference type="Proteomes" id="UP000183809"/>
    </source>
</evidence>
<keyword evidence="1" id="KW-0175">Coiled coil</keyword>
<feature type="compositionally biased region" description="Low complexity" evidence="2">
    <location>
        <begin position="133"/>
        <end position="159"/>
    </location>
</feature>
<dbReference type="GeneID" id="31011548"/>
<dbReference type="PANTHER" id="PTHR28527">
    <property type="entry name" value="MATING-TYPE SWITCHING PROTEIN SWI2-RELATED"/>
    <property type="match status" value="1"/>
</dbReference>
<feature type="compositionally biased region" description="Acidic residues" evidence="2">
    <location>
        <begin position="325"/>
        <end position="335"/>
    </location>
</feature>
<proteinExistence type="predicted"/>
<dbReference type="Gene3D" id="6.10.140.1020">
    <property type="match status" value="2"/>
</dbReference>
<reference evidence="3 4" key="1">
    <citation type="submission" date="2016-10" db="EMBL/GenBank/DDBJ databases">
        <title>Proteomics and genomics reveal pathogen-plant mechanisms compatible with a hemibiotrophic lifestyle of Diplodia corticola.</title>
        <authorList>
            <person name="Fernandes I."/>
            <person name="De Jonge R."/>
            <person name="Van De Peer Y."/>
            <person name="Devreese B."/>
            <person name="Alves A."/>
            <person name="Esteves A.C."/>
        </authorList>
    </citation>
    <scope>NUCLEOTIDE SEQUENCE [LARGE SCALE GENOMIC DNA]</scope>
    <source>
        <strain evidence="3 4">CBS 112549</strain>
    </source>
</reference>
<protein>
    <submittedName>
        <fullName evidence="3">Dna repair protein dds20 mei5</fullName>
    </submittedName>
</protein>
<feature type="compositionally biased region" description="Polar residues" evidence="2">
    <location>
        <begin position="112"/>
        <end position="132"/>
    </location>
</feature>
<evidence type="ECO:0000313" key="3">
    <source>
        <dbReference type="EMBL" id="OJD35796.1"/>
    </source>
</evidence>
<sequence length="379" mass="41974">MLAEEALLKSLVKPGVNAGDDDPVRSSAVKRPQPRRDPCQAAPAPREGLAVAAAGGQELELQPVAAVTTQHSMSTPSAKRRRLEDAQSALRKPFRSPFKTPSRKVELESPKADTTASSTAVPSPLVQSTLPDSSAAQSLSVSSLRTLRSSRSSTTLSTPSRPPLFAQRVGAVDHDDALETAIRAEEQRQRDLSRQIRSIRVELDTLNQALKIATSTKDAELQALTRKWRDATRAAAEDVFATTKDRVNGMGGIGVWKQNEQRQQEWRLGFHAQEHEPTLDESDEDEEENVGLTPEEKEAKLVAREQRAEARAEAKKERHWREQEAEAEAEAEAEEEALRQSRTDDGGDDDSFTMDTMLKTLNIDLKMIGWDKEGQRWVD</sequence>
<feature type="region of interest" description="Disordered" evidence="2">
    <location>
        <begin position="274"/>
        <end position="354"/>
    </location>
</feature>
<dbReference type="RefSeq" id="XP_020132056.1">
    <property type="nucleotide sequence ID" value="XM_020271289.1"/>
</dbReference>
<dbReference type="OrthoDB" id="27934at2759"/>
<evidence type="ECO:0000256" key="2">
    <source>
        <dbReference type="SAM" id="MobiDB-lite"/>
    </source>
</evidence>
<name>A0A1J9S7A0_9PEZI</name>
<evidence type="ECO:0000256" key="1">
    <source>
        <dbReference type="SAM" id="Coils"/>
    </source>
</evidence>
<feature type="compositionally biased region" description="Acidic residues" evidence="2">
    <location>
        <begin position="279"/>
        <end position="289"/>
    </location>
</feature>
<dbReference type="STRING" id="236234.A0A1J9S7A0"/>
<organism evidence="3 4">
    <name type="scientific">Diplodia corticola</name>
    <dbReference type="NCBI Taxonomy" id="236234"/>
    <lineage>
        <taxon>Eukaryota</taxon>
        <taxon>Fungi</taxon>
        <taxon>Dikarya</taxon>
        <taxon>Ascomycota</taxon>
        <taxon>Pezizomycotina</taxon>
        <taxon>Dothideomycetes</taxon>
        <taxon>Dothideomycetes incertae sedis</taxon>
        <taxon>Botryosphaeriales</taxon>
        <taxon>Botryosphaeriaceae</taxon>
        <taxon>Diplodia</taxon>
    </lineage>
</organism>
<dbReference type="GO" id="GO:0006310">
    <property type="term" value="P:DNA recombination"/>
    <property type="evidence" value="ECO:0007669"/>
    <property type="project" value="TreeGrafter"/>
</dbReference>
<feature type="coiled-coil region" evidence="1">
    <location>
        <begin position="182"/>
        <end position="209"/>
    </location>
</feature>
<comment type="caution">
    <text evidence="3">The sequence shown here is derived from an EMBL/GenBank/DDBJ whole genome shotgun (WGS) entry which is preliminary data.</text>
</comment>
<feature type="region of interest" description="Disordered" evidence="2">
    <location>
        <begin position="9"/>
        <end position="48"/>
    </location>
</feature>
<feature type="compositionally biased region" description="Polar residues" evidence="2">
    <location>
        <begin position="67"/>
        <end position="77"/>
    </location>
</feature>
<feature type="region of interest" description="Disordered" evidence="2">
    <location>
        <begin position="66"/>
        <end position="163"/>
    </location>
</feature>
<gene>
    <name evidence="3" type="ORF">BKCO1_1500032</name>
</gene>
<accession>A0A1J9S7A0</accession>
<keyword evidence="4" id="KW-1185">Reference proteome</keyword>
<dbReference type="PANTHER" id="PTHR28527:SF1">
    <property type="entry name" value="SWI5-DEPENDENT RECOMBINATION DNA REPAIR PROTEIN 1"/>
    <property type="match status" value="1"/>
</dbReference>
<feature type="compositionally biased region" description="Basic and acidic residues" evidence="2">
    <location>
        <begin position="336"/>
        <end position="345"/>
    </location>
</feature>
<dbReference type="Proteomes" id="UP000183809">
    <property type="component" value="Unassembled WGS sequence"/>
</dbReference>
<dbReference type="EMBL" id="MNUE01000015">
    <property type="protein sequence ID" value="OJD35796.1"/>
    <property type="molecule type" value="Genomic_DNA"/>
</dbReference>
<dbReference type="AlphaFoldDB" id="A0A1J9S7A0"/>